<keyword evidence="2" id="KW-1185">Reference proteome</keyword>
<dbReference type="RefSeq" id="WP_013460194.1">
    <property type="nucleotide sequence ID" value="NC_014762.1"/>
</dbReference>
<name>E4TY77_SULKY</name>
<dbReference type="EMBL" id="CP002355">
    <property type="protein sequence ID" value="ADR33997.1"/>
    <property type="molecule type" value="Genomic_DNA"/>
</dbReference>
<dbReference type="KEGG" id="sku:Sulku_1334"/>
<protein>
    <recommendedName>
        <fullName evidence="3">Replication initiation factor</fullName>
    </recommendedName>
</protein>
<dbReference type="Proteomes" id="UP000008721">
    <property type="component" value="Chromosome"/>
</dbReference>
<dbReference type="HOGENOM" id="CLU_612393_0_0_7"/>
<accession>E4TY77</accession>
<dbReference type="AlphaFoldDB" id="E4TY77"/>
<evidence type="ECO:0008006" key="3">
    <source>
        <dbReference type="Google" id="ProtNLM"/>
    </source>
</evidence>
<sequence>MTLISQHTDTFKEALYLSGDYEKYNKFVNDMIELKEQAQDIHDINNDNRFIVFTMGGMKWHIMATSIRGYSVVLKNGDVSIALKKKGDLKTDKNPSVKIEYRASFLVNYGLNSCVKTMHDYFKVFIHADFISKVQEIHISADTQGHRFSLLDIVRFKTRSRFISVHDGDDEFIGRQMVFSSRRMETMYFGGSNNKLRIYDKTKEIKGHPDSGHIERLWRLNPLYNEQKDVWRIEFQIRRPILKQLFNAHKEPYDYTSVLLENISGLWDFFINYFSYRDLDRDKTLNIIEGHWQKKDGSFKILTKEAERNIYKKSELHPLWKLISSYEATKPSYYFRFNQVKATSPIYAMNAYCALVSTITKHYGRFDEELVKKTIVEAETRCEKNNDMGVLDKAILKTVDYFAKVDYQKSNGLDIIDVDDAVKENIEYYIAPLASHTVENALHKTIF</sequence>
<dbReference type="STRING" id="709032.Sulku_1334"/>
<dbReference type="eggNOG" id="ENOG502Z9BF">
    <property type="taxonomic scope" value="Bacteria"/>
</dbReference>
<organism evidence="1 2">
    <name type="scientific">Sulfuricurvum kujiense (strain ATCC BAA-921 / DSM 16994 / JCM 11577 / YK-1)</name>
    <dbReference type="NCBI Taxonomy" id="709032"/>
    <lineage>
        <taxon>Bacteria</taxon>
        <taxon>Pseudomonadati</taxon>
        <taxon>Campylobacterota</taxon>
        <taxon>Epsilonproteobacteria</taxon>
        <taxon>Campylobacterales</taxon>
        <taxon>Sulfurimonadaceae</taxon>
        <taxon>Sulfuricurvum</taxon>
    </lineage>
</organism>
<evidence type="ECO:0000313" key="1">
    <source>
        <dbReference type="EMBL" id="ADR33997.1"/>
    </source>
</evidence>
<proteinExistence type="predicted"/>
<evidence type="ECO:0000313" key="2">
    <source>
        <dbReference type="Proteomes" id="UP000008721"/>
    </source>
</evidence>
<gene>
    <name evidence="1" type="ordered locus">Sulku_1334</name>
</gene>
<dbReference type="OrthoDB" id="5396022at2"/>
<reference evidence="1 2" key="1">
    <citation type="journal article" date="2012" name="Stand. Genomic Sci.">
        <title>Complete genome sequence of the sulfur compounds oxidizing chemolithoautotroph Sulfuricurvum kujiense type strain (YK-1(T)).</title>
        <authorList>
            <person name="Han C."/>
            <person name="Kotsyurbenko O."/>
            <person name="Chertkov O."/>
            <person name="Held B."/>
            <person name="Lapidus A."/>
            <person name="Nolan M."/>
            <person name="Lucas S."/>
            <person name="Hammon N."/>
            <person name="Deshpande S."/>
            <person name="Cheng J.F."/>
            <person name="Tapia R."/>
            <person name="Goodwin L.A."/>
            <person name="Pitluck S."/>
            <person name="Liolios K."/>
            <person name="Pagani I."/>
            <person name="Ivanova N."/>
            <person name="Mavromatis K."/>
            <person name="Mikhailova N."/>
            <person name="Pati A."/>
            <person name="Chen A."/>
            <person name="Palaniappan K."/>
            <person name="Land M."/>
            <person name="Hauser L."/>
            <person name="Chang Y.J."/>
            <person name="Jeffries C.D."/>
            <person name="Brambilla E.M."/>
            <person name="Rohde M."/>
            <person name="Spring S."/>
            <person name="Sikorski J."/>
            <person name="Goker M."/>
            <person name="Woyke T."/>
            <person name="Bristow J."/>
            <person name="Eisen J.A."/>
            <person name="Markowitz V."/>
            <person name="Hugenholtz P."/>
            <person name="Kyrpides N.C."/>
            <person name="Klenk H.P."/>
            <person name="Detter J.C."/>
        </authorList>
    </citation>
    <scope>NUCLEOTIDE SEQUENCE [LARGE SCALE GENOMIC DNA]</scope>
    <source>
        <strain evidence="2">ATCC BAA-921 / DSM 16994 / JCM 11577 / YK-1</strain>
    </source>
</reference>